<keyword evidence="2" id="KW-1185">Reference proteome</keyword>
<proteinExistence type="predicted"/>
<sequence length="51" mass="5315">MDRFLESMGSHTDQCRFVTCRSRLAGDGGGSVKTDVACQIAIAGKPAPTGD</sequence>
<accession>A0ABW8WCV4</accession>
<organism evidence="1 2">
    <name type="scientific">Pseudomonas azerbaijanorientalis</name>
    <dbReference type="NCBI Taxonomy" id="2842350"/>
    <lineage>
        <taxon>Bacteria</taxon>
        <taxon>Pseudomonadati</taxon>
        <taxon>Pseudomonadota</taxon>
        <taxon>Gammaproteobacteria</taxon>
        <taxon>Pseudomonadales</taxon>
        <taxon>Pseudomonadaceae</taxon>
        <taxon>Pseudomonas</taxon>
    </lineage>
</organism>
<evidence type="ECO:0000313" key="1">
    <source>
        <dbReference type="EMBL" id="MFL9002711.1"/>
    </source>
</evidence>
<dbReference type="RefSeq" id="WP_157222277.1">
    <property type="nucleotide sequence ID" value="NZ_JBJNUX010000032.1"/>
</dbReference>
<reference evidence="1 2" key="1">
    <citation type="submission" date="2024-12" db="EMBL/GenBank/DDBJ databases">
        <title>Pseudomonas species isolated from Lotus nodules promote plant growth.</title>
        <authorList>
            <person name="Yu Y.-H."/>
            <person name="Kurtenbach J."/>
            <person name="Crosbie D."/>
            <person name="Brachmann A."/>
            <person name="Marin M."/>
        </authorList>
    </citation>
    <scope>NUCLEOTIDE SEQUENCE [LARGE SCALE GENOMIC DNA]</scope>
    <source>
        <strain evidence="1 2">PLb11B</strain>
    </source>
</reference>
<name>A0ABW8WCV4_9PSED</name>
<dbReference type="Proteomes" id="UP001628646">
    <property type="component" value="Unassembled WGS sequence"/>
</dbReference>
<comment type="caution">
    <text evidence="1">The sequence shown here is derived from an EMBL/GenBank/DDBJ whole genome shotgun (WGS) entry which is preliminary data.</text>
</comment>
<dbReference type="EMBL" id="JBJNUY010000019">
    <property type="protein sequence ID" value="MFL9002711.1"/>
    <property type="molecule type" value="Genomic_DNA"/>
</dbReference>
<protein>
    <submittedName>
        <fullName evidence="1">Uncharacterized protein</fullName>
    </submittedName>
</protein>
<evidence type="ECO:0000313" key="2">
    <source>
        <dbReference type="Proteomes" id="UP001628646"/>
    </source>
</evidence>
<gene>
    <name evidence="1" type="ORF">ACJ8NA_29250</name>
</gene>